<name>A0A8J3AH42_9BIFI</name>
<reference evidence="1" key="2">
    <citation type="submission" date="2020-09" db="EMBL/GenBank/DDBJ databases">
        <authorList>
            <person name="Sun Q."/>
            <person name="Sedlacek I."/>
        </authorList>
    </citation>
    <scope>NUCLEOTIDE SEQUENCE</scope>
    <source>
        <strain evidence="1">CCM 8606</strain>
    </source>
</reference>
<proteinExistence type="predicted"/>
<evidence type="ECO:0008006" key="3">
    <source>
        <dbReference type="Google" id="ProtNLM"/>
    </source>
</evidence>
<dbReference type="Proteomes" id="UP000619536">
    <property type="component" value="Unassembled WGS sequence"/>
</dbReference>
<organism evidence="1 2">
    <name type="scientific">Galliscardovia ingluviei</name>
    <dbReference type="NCBI Taxonomy" id="1769422"/>
    <lineage>
        <taxon>Bacteria</taxon>
        <taxon>Bacillati</taxon>
        <taxon>Actinomycetota</taxon>
        <taxon>Actinomycetes</taxon>
        <taxon>Bifidobacteriales</taxon>
        <taxon>Bifidobacteriaceae</taxon>
        <taxon>Galliscardovia</taxon>
    </lineage>
</organism>
<keyword evidence="2" id="KW-1185">Reference proteome</keyword>
<gene>
    <name evidence="1" type="ORF">GCM10007377_07240</name>
</gene>
<comment type="caution">
    <text evidence="1">The sequence shown here is derived from an EMBL/GenBank/DDBJ whole genome shotgun (WGS) entry which is preliminary data.</text>
</comment>
<evidence type="ECO:0000313" key="1">
    <source>
        <dbReference type="EMBL" id="GGI13694.1"/>
    </source>
</evidence>
<dbReference type="AlphaFoldDB" id="A0A8J3AH42"/>
<evidence type="ECO:0000313" key="2">
    <source>
        <dbReference type="Proteomes" id="UP000619536"/>
    </source>
</evidence>
<sequence>MIMEVEIGIRDVARTVNFESNQTPEELSATIEQALAAAGAGTQGIVNLTDAKGRHIVIPAASLGYVIIGSDTTHPVGFGNLN</sequence>
<reference evidence="1" key="1">
    <citation type="journal article" date="2014" name="Int. J. Syst. Evol. Microbiol.">
        <title>Complete genome sequence of Corynebacterium casei LMG S-19264T (=DSM 44701T), isolated from a smear-ripened cheese.</title>
        <authorList>
            <consortium name="US DOE Joint Genome Institute (JGI-PGF)"/>
            <person name="Walter F."/>
            <person name="Albersmeier A."/>
            <person name="Kalinowski J."/>
            <person name="Ruckert C."/>
        </authorList>
    </citation>
    <scope>NUCLEOTIDE SEQUENCE</scope>
    <source>
        <strain evidence="1">CCM 8606</strain>
    </source>
</reference>
<dbReference type="Pfam" id="PF11305">
    <property type="entry name" value="DUF3107"/>
    <property type="match status" value="1"/>
</dbReference>
<dbReference type="InterPro" id="IPR021456">
    <property type="entry name" value="DUF3107"/>
</dbReference>
<protein>
    <recommendedName>
        <fullName evidence="3">ATP-binding protein</fullName>
    </recommendedName>
</protein>
<accession>A0A8J3AH42</accession>
<dbReference type="EMBL" id="BMDH01000001">
    <property type="protein sequence ID" value="GGI13694.1"/>
    <property type="molecule type" value="Genomic_DNA"/>
</dbReference>